<dbReference type="Proteomes" id="UP000465810">
    <property type="component" value="Unassembled WGS sequence"/>
</dbReference>
<name>A0A7X4GIB5_9SPHN</name>
<evidence type="ECO:0000313" key="2">
    <source>
        <dbReference type="Proteomes" id="UP000465810"/>
    </source>
</evidence>
<keyword evidence="2" id="KW-1185">Reference proteome</keyword>
<accession>A0A7X4GIB5</accession>
<dbReference type="AlphaFoldDB" id="A0A7X4GIB5"/>
<comment type="caution">
    <text evidence="1">The sequence shown here is derived from an EMBL/GenBank/DDBJ whole genome shotgun (WGS) entry which is preliminary data.</text>
</comment>
<evidence type="ECO:0000313" key="1">
    <source>
        <dbReference type="EMBL" id="MYL99162.1"/>
    </source>
</evidence>
<protein>
    <submittedName>
        <fullName evidence="1">Uncharacterized protein</fullName>
    </submittedName>
</protein>
<gene>
    <name evidence="1" type="ORF">GR702_15455</name>
</gene>
<proteinExistence type="predicted"/>
<sequence>MAYMVAGGRMRFDSDSGAGRVRYRLRLEDGHSSSLIANGVTSAKQRGELSPQHGSLYEWTWDNLSPGPVHVIFCAEGDFDILDRVDVR</sequence>
<organism evidence="1 2">
    <name type="scientific">Novosphingobium silvae</name>
    <dbReference type="NCBI Taxonomy" id="2692619"/>
    <lineage>
        <taxon>Bacteria</taxon>
        <taxon>Pseudomonadati</taxon>
        <taxon>Pseudomonadota</taxon>
        <taxon>Alphaproteobacteria</taxon>
        <taxon>Sphingomonadales</taxon>
        <taxon>Sphingomonadaceae</taxon>
        <taxon>Novosphingobium</taxon>
    </lineage>
</organism>
<dbReference type="RefSeq" id="WP_125445807.1">
    <property type="nucleotide sequence ID" value="NZ_WVTD01000012.1"/>
</dbReference>
<reference evidence="1 2" key="1">
    <citation type="submission" date="2019-12" db="EMBL/GenBank/DDBJ databases">
        <authorList>
            <person name="Feng G."/>
            <person name="Zhu H."/>
        </authorList>
    </citation>
    <scope>NUCLEOTIDE SEQUENCE [LARGE SCALE GENOMIC DNA]</scope>
    <source>
        <strain evidence="1 2">FGD1</strain>
    </source>
</reference>
<dbReference type="EMBL" id="WVTD01000012">
    <property type="protein sequence ID" value="MYL99162.1"/>
    <property type="molecule type" value="Genomic_DNA"/>
</dbReference>